<evidence type="ECO:0000313" key="1">
    <source>
        <dbReference type="EMBL" id="CAG5038384.1"/>
    </source>
</evidence>
<dbReference type="AlphaFoldDB" id="A0A8S3XR53"/>
<dbReference type="OrthoDB" id="9446342at2759"/>
<name>A0A8S3XR53_PARAO</name>
<dbReference type="GO" id="GO:0005737">
    <property type="term" value="C:cytoplasm"/>
    <property type="evidence" value="ECO:0007669"/>
    <property type="project" value="TreeGrafter"/>
</dbReference>
<gene>
    <name evidence="1" type="ORF">PAPOLLO_LOCUS21365</name>
</gene>
<sequence>MQSPYDKFGLDKNTQDFTGHALALYLDDSYLQQPAIQTIHRIKLYSDSLAWYGKSPYLYHMYGLGELPQSFARLSAIYYGTYMLDKPMDEIVLGEDGKEVGVRKENEISKCKQVYCAPAYVPDRVRKKGQVIRCICLLDHPIANIKDALST</sequence>
<dbReference type="GO" id="GO:0007264">
    <property type="term" value="P:small GTPase-mediated signal transduction"/>
    <property type="evidence" value="ECO:0007669"/>
    <property type="project" value="InterPro"/>
</dbReference>
<reference evidence="1" key="1">
    <citation type="submission" date="2021-04" db="EMBL/GenBank/DDBJ databases">
        <authorList>
            <person name="Tunstrom K."/>
        </authorList>
    </citation>
    <scope>NUCLEOTIDE SEQUENCE</scope>
</reference>
<keyword evidence="2" id="KW-1185">Reference proteome</keyword>
<protein>
    <submittedName>
        <fullName evidence="1">(apollo) hypothetical protein</fullName>
    </submittedName>
</protein>
<dbReference type="Proteomes" id="UP000691718">
    <property type="component" value="Unassembled WGS sequence"/>
</dbReference>
<dbReference type="GO" id="GO:0005093">
    <property type="term" value="F:Rab GDP-dissociation inhibitor activity"/>
    <property type="evidence" value="ECO:0007669"/>
    <property type="project" value="TreeGrafter"/>
</dbReference>
<dbReference type="InterPro" id="IPR018203">
    <property type="entry name" value="GDP_dissociation_inhibitor"/>
</dbReference>
<dbReference type="EMBL" id="CAJQZP010001306">
    <property type="protein sequence ID" value="CAG5038384.1"/>
    <property type="molecule type" value="Genomic_DNA"/>
</dbReference>
<dbReference type="PANTHER" id="PTHR11787:SF8">
    <property type="entry name" value="RAB GDP DISSOCIATION INHIBITOR"/>
    <property type="match status" value="1"/>
</dbReference>
<proteinExistence type="predicted"/>
<evidence type="ECO:0000313" key="2">
    <source>
        <dbReference type="Proteomes" id="UP000691718"/>
    </source>
</evidence>
<comment type="caution">
    <text evidence="1">The sequence shown here is derived from an EMBL/GenBank/DDBJ whole genome shotgun (WGS) entry which is preliminary data.</text>
</comment>
<accession>A0A8S3XR53</accession>
<dbReference type="GO" id="GO:0016192">
    <property type="term" value="P:vesicle-mediated transport"/>
    <property type="evidence" value="ECO:0007669"/>
    <property type="project" value="TreeGrafter"/>
</dbReference>
<organism evidence="1 2">
    <name type="scientific">Parnassius apollo</name>
    <name type="common">Apollo butterfly</name>
    <name type="synonym">Papilio apollo</name>
    <dbReference type="NCBI Taxonomy" id="110799"/>
    <lineage>
        <taxon>Eukaryota</taxon>
        <taxon>Metazoa</taxon>
        <taxon>Ecdysozoa</taxon>
        <taxon>Arthropoda</taxon>
        <taxon>Hexapoda</taxon>
        <taxon>Insecta</taxon>
        <taxon>Pterygota</taxon>
        <taxon>Neoptera</taxon>
        <taxon>Endopterygota</taxon>
        <taxon>Lepidoptera</taxon>
        <taxon>Glossata</taxon>
        <taxon>Ditrysia</taxon>
        <taxon>Papilionoidea</taxon>
        <taxon>Papilionidae</taxon>
        <taxon>Parnassiinae</taxon>
        <taxon>Parnassini</taxon>
        <taxon>Parnassius</taxon>
        <taxon>Parnassius</taxon>
    </lineage>
</organism>
<dbReference type="Pfam" id="PF00996">
    <property type="entry name" value="GDI"/>
    <property type="match status" value="1"/>
</dbReference>
<dbReference type="PANTHER" id="PTHR11787">
    <property type="entry name" value="RAB GDP-DISSOCIATION INHIBITOR"/>
    <property type="match status" value="1"/>
</dbReference>